<sequence>MTNARVAAGEKRSASSIDMTIGGCPFEEAGLVEQQADDDDRDEGGGGVPHNRPHRGDVVQRHRAQRQGQQCAEAGAPADAQAAGLPDDQGQGEQENSDGSQHRGAPGSAAGSSTNGATVHVVQACGVVLEPVGIGAQRHLQQVVHPAGQLRVETVIDPLPLAAVEQQAAGTQLRQVTADLGLAVAQGTHQLAHAQLALLCDQQRSASAGFVGQALEQLGWGNHCGRPLHMDNRIYGYPYVICNRIFQRLPSTSPAR</sequence>
<evidence type="ECO:0000256" key="1">
    <source>
        <dbReference type="SAM" id="MobiDB-lite"/>
    </source>
</evidence>
<keyword evidence="2" id="KW-1185">Reference proteome</keyword>
<name>A0A1I8AF93_9BILA</name>
<accession>A0A1I8AF93</accession>
<feature type="region of interest" description="Disordered" evidence="1">
    <location>
        <begin position="1"/>
        <end position="115"/>
    </location>
</feature>
<organism evidence="2 3">
    <name type="scientific">Steinernema glaseri</name>
    <dbReference type="NCBI Taxonomy" id="37863"/>
    <lineage>
        <taxon>Eukaryota</taxon>
        <taxon>Metazoa</taxon>
        <taxon>Ecdysozoa</taxon>
        <taxon>Nematoda</taxon>
        <taxon>Chromadorea</taxon>
        <taxon>Rhabditida</taxon>
        <taxon>Tylenchina</taxon>
        <taxon>Panagrolaimomorpha</taxon>
        <taxon>Strongyloidoidea</taxon>
        <taxon>Steinernematidae</taxon>
        <taxon>Steinernema</taxon>
    </lineage>
</organism>
<protein>
    <submittedName>
        <fullName evidence="3">Uncharacterized protein</fullName>
    </submittedName>
</protein>
<dbReference type="WBParaSite" id="L893_g4859.t1">
    <property type="protein sequence ID" value="L893_g4859.t1"/>
    <property type="gene ID" value="L893_g4859"/>
</dbReference>
<proteinExistence type="predicted"/>
<feature type="compositionally biased region" description="Low complexity" evidence="1">
    <location>
        <begin position="69"/>
        <end position="92"/>
    </location>
</feature>
<reference evidence="3" key="1">
    <citation type="submission" date="2016-11" db="UniProtKB">
        <authorList>
            <consortium name="WormBaseParasite"/>
        </authorList>
    </citation>
    <scope>IDENTIFICATION</scope>
</reference>
<dbReference type="Proteomes" id="UP000095287">
    <property type="component" value="Unplaced"/>
</dbReference>
<dbReference type="AlphaFoldDB" id="A0A1I8AF93"/>
<evidence type="ECO:0000313" key="2">
    <source>
        <dbReference type="Proteomes" id="UP000095287"/>
    </source>
</evidence>
<evidence type="ECO:0000313" key="3">
    <source>
        <dbReference type="WBParaSite" id="L893_g4859.t1"/>
    </source>
</evidence>